<reference evidence="1 2" key="1">
    <citation type="submission" date="2017-04" db="EMBL/GenBank/DDBJ databases">
        <authorList>
            <person name="Afonso C.L."/>
            <person name="Miller P.J."/>
            <person name="Scott M.A."/>
            <person name="Spackman E."/>
            <person name="Goraichik I."/>
            <person name="Dimitrov K.M."/>
            <person name="Suarez D.L."/>
            <person name="Swayne D.E."/>
        </authorList>
    </citation>
    <scope>NUCLEOTIDE SEQUENCE [LARGE SCALE GENOMIC DNA]</scope>
    <source>
        <strain evidence="1 2">DSM 5090</strain>
    </source>
</reference>
<dbReference type="STRING" id="112901.SAMN04488500_14113"/>
<dbReference type="RefSeq" id="WP_176215678.1">
    <property type="nucleotide sequence ID" value="NZ_FWXI01000041.1"/>
</dbReference>
<dbReference type="AlphaFoldDB" id="A0A1W2F2X0"/>
<dbReference type="Proteomes" id="UP000192738">
    <property type="component" value="Unassembled WGS sequence"/>
</dbReference>
<evidence type="ECO:0000313" key="1">
    <source>
        <dbReference type="EMBL" id="SMD16285.1"/>
    </source>
</evidence>
<accession>A0A1W2F2X0</accession>
<organism evidence="1 2">
    <name type="scientific">Sporomusa malonica</name>
    <dbReference type="NCBI Taxonomy" id="112901"/>
    <lineage>
        <taxon>Bacteria</taxon>
        <taxon>Bacillati</taxon>
        <taxon>Bacillota</taxon>
        <taxon>Negativicutes</taxon>
        <taxon>Selenomonadales</taxon>
        <taxon>Sporomusaceae</taxon>
        <taxon>Sporomusa</taxon>
    </lineage>
</organism>
<protein>
    <submittedName>
        <fullName evidence="1">Uncharacterized protein</fullName>
    </submittedName>
</protein>
<proteinExistence type="predicted"/>
<evidence type="ECO:0000313" key="2">
    <source>
        <dbReference type="Proteomes" id="UP000192738"/>
    </source>
</evidence>
<gene>
    <name evidence="1" type="ORF">SAMN04488500_14113</name>
</gene>
<sequence length="48" mass="5016">MLLEGFGQSRVVQENIVNQLIEAGVLKKNATAGGVGPTEKMGDSQSGR</sequence>
<name>A0A1W2F2X0_9FIRM</name>
<keyword evidence="2" id="KW-1185">Reference proteome</keyword>
<dbReference type="EMBL" id="FWXI01000041">
    <property type="protein sequence ID" value="SMD16285.1"/>
    <property type="molecule type" value="Genomic_DNA"/>
</dbReference>